<dbReference type="InterPro" id="IPR019160">
    <property type="entry name" value="Sec3_CC"/>
</dbReference>
<dbReference type="Gene3D" id="2.30.29.90">
    <property type="match status" value="1"/>
</dbReference>
<feature type="region of interest" description="Disordered" evidence="5">
    <location>
        <begin position="647"/>
        <end position="666"/>
    </location>
</feature>
<dbReference type="Pfam" id="PF09763">
    <property type="entry name" value="Sec3_CC"/>
    <property type="match status" value="1"/>
</dbReference>
<dbReference type="EMBL" id="JADNRY010000007">
    <property type="protein sequence ID" value="KAF9076110.1"/>
    <property type="molecule type" value="Genomic_DNA"/>
</dbReference>
<dbReference type="InterPro" id="IPR028258">
    <property type="entry name" value="Sec3-PIP2_bind"/>
</dbReference>
<comment type="similarity">
    <text evidence="1">Belongs to the SEC3 family.</text>
</comment>
<dbReference type="PANTHER" id="PTHR16092:SF14">
    <property type="entry name" value="EXOCYST COMPLEX COMPONENT 1 ISOFORM X1"/>
    <property type="match status" value="1"/>
</dbReference>
<dbReference type="Pfam" id="PF15277">
    <property type="entry name" value="Sec3-PIP2_bind"/>
    <property type="match status" value="1"/>
</dbReference>
<feature type="region of interest" description="Disordered" evidence="5">
    <location>
        <begin position="154"/>
        <end position="321"/>
    </location>
</feature>
<dbReference type="OrthoDB" id="27109at2759"/>
<keyword evidence="2" id="KW-0813">Transport</keyword>
<feature type="compositionally biased region" description="Polar residues" evidence="5">
    <location>
        <begin position="221"/>
        <end position="283"/>
    </location>
</feature>
<sequence>MNEQREKIIASVFSRKSANGVLEETYVAHIKIWEENPDGGGKKPRYILLSEGASKGTGFLHKSKLNTNGTFSVGKTWRLAELRAISVIGPLAFNVTLSRTYRWQTESQQDQDVFIKATIQLFRKVTGGSAPLRLEGVGDGPTSGRQRIQSDYLNSAVPSPVVSPMKAPPSSKQLQDRSQRIPSPAPSRNGIASRSSSPAASTRTQGTSSGRPIRARPPSPTQSNSVRPRRPSNTTNGLGSRTSAGESTRSLNGSRPSNDFTPNLSQQPPISRTATEDTVTSQRSYDDSQSRIPSSNRSGQPSPSPSTRSRKQPTRAATVMTDAARREQNARISFFDPANQALIDRLIAGSGELDGEEENNQATMSNFEEMLEGYEMAGDDIIGRKTARGAADLMEARLLDELMALEKANIHSFLESDDRIALVLQYMDGAIAELDNIGTLVSSYKIHLNAVGDDISYIQSQNRGLQVQTQNQRALLAELENLLQTVQVDTATLLVLTQGSLEKPDKIADLEEAASHLYRALLAGRDTDMAATMERLQEYKTHNAQFCKRIYDYLTIMFTAQSKMLLGDSDGVKKDRNGKPTILPHTEFEEYAGRYSGLMLYLKEMDEAVYGKLCAAYFSAASTLHGTQIKAVLSTYLTYVKKGSEDSSEQSLSNVQTPTNLKPSGMRRAGTIIRSPLERNKDKDKNISGDLLASEVLSQLLEQIAPLIYHEDEFLTDFLQNNDAALTYADYMNLDNYFRRQAARNNGLSPATLKLLRGAMDLIFGFLPAELKSWLDGALAKDNMQLVGLIVTLERFLADADERSDNILLSVLGRQHIRLKGQFDRHINEQIQIVEQTKITSKKRKGVAPFVKRFPVYISRIESQLIGADDLEIRMNVDAAYEKVVNTMFDSLKQMAKMEGEGEDKGQLNFHVILIENMHHFVAETSQMEIGSVAAFVRKAEGIYDENLNAYVKIILRRPFAKIIDYFEGVERLLKTTAPSEISTNNNYNRSALKKVVKEFNAKDIRKIVDALFKRVEKHFTEASDLQTPGTELGGGIAPGTVMVGVWKACEEELLRITELFMKRISQCYADTGVSLEYGTGDVETSFRRHRA</sequence>
<evidence type="ECO:0000313" key="8">
    <source>
        <dbReference type="Proteomes" id="UP000772434"/>
    </source>
</evidence>
<dbReference type="AlphaFoldDB" id="A0A9P5UDD1"/>
<dbReference type="InterPro" id="IPR048628">
    <property type="entry name" value="Sec3_C"/>
</dbReference>
<dbReference type="GO" id="GO:0000145">
    <property type="term" value="C:exocyst"/>
    <property type="evidence" value="ECO:0007669"/>
    <property type="project" value="InterPro"/>
</dbReference>
<evidence type="ECO:0000313" key="7">
    <source>
        <dbReference type="EMBL" id="KAF9076110.1"/>
    </source>
</evidence>
<keyword evidence="8" id="KW-1185">Reference proteome</keyword>
<organism evidence="7 8">
    <name type="scientific">Rhodocollybia butyracea</name>
    <dbReference type="NCBI Taxonomy" id="206335"/>
    <lineage>
        <taxon>Eukaryota</taxon>
        <taxon>Fungi</taxon>
        <taxon>Dikarya</taxon>
        <taxon>Basidiomycota</taxon>
        <taxon>Agaricomycotina</taxon>
        <taxon>Agaricomycetes</taxon>
        <taxon>Agaricomycetidae</taxon>
        <taxon>Agaricales</taxon>
        <taxon>Marasmiineae</taxon>
        <taxon>Omphalotaceae</taxon>
        <taxon>Rhodocollybia</taxon>
    </lineage>
</organism>
<dbReference type="CDD" id="cd13315">
    <property type="entry name" value="PH_Sec3"/>
    <property type="match status" value="1"/>
</dbReference>
<dbReference type="Proteomes" id="UP000772434">
    <property type="component" value="Unassembled WGS sequence"/>
</dbReference>
<evidence type="ECO:0000256" key="2">
    <source>
        <dbReference type="ARBA" id="ARBA00022448"/>
    </source>
</evidence>
<keyword evidence="3" id="KW-0268">Exocytosis</keyword>
<feature type="compositionally biased region" description="Low complexity" evidence="5">
    <location>
        <begin position="192"/>
        <end position="204"/>
    </location>
</feature>
<evidence type="ECO:0000256" key="4">
    <source>
        <dbReference type="ARBA" id="ARBA00023054"/>
    </source>
</evidence>
<feature type="domain" description="Exocyst complex component Sec3 PIP2-binding N-terminal" evidence="6">
    <location>
        <begin position="40"/>
        <end position="125"/>
    </location>
</feature>
<dbReference type="SMART" id="SM01313">
    <property type="entry name" value="Sec3-PIP2_bind"/>
    <property type="match status" value="1"/>
</dbReference>
<accession>A0A9P5UDD1</accession>
<gene>
    <name evidence="7" type="ORF">BDP27DRAFT_1533513</name>
</gene>
<reference evidence="7" key="1">
    <citation type="submission" date="2020-11" db="EMBL/GenBank/DDBJ databases">
        <authorList>
            <consortium name="DOE Joint Genome Institute"/>
            <person name="Ahrendt S."/>
            <person name="Riley R."/>
            <person name="Andreopoulos W."/>
            <person name="Labutti K."/>
            <person name="Pangilinan J."/>
            <person name="Ruiz-Duenas F.J."/>
            <person name="Barrasa J.M."/>
            <person name="Sanchez-Garcia M."/>
            <person name="Camarero S."/>
            <person name="Miyauchi S."/>
            <person name="Serrano A."/>
            <person name="Linde D."/>
            <person name="Babiker R."/>
            <person name="Drula E."/>
            <person name="Ayuso-Fernandez I."/>
            <person name="Pacheco R."/>
            <person name="Padilla G."/>
            <person name="Ferreira P."/>
            <person name="Barriuso J."/>
            <person name="Kellner H."/>
            <person name="Castanera R."/>
            <person name="Alfaro M."/>
            <person name="Ramirez L."/>
            <person name="Pisabarro A.G."/>
            <person name="Kuo A."/>
            <person name="Tritt A."/>
            <person name="Lipzen A."/>
            <person name="He G."/>
            <person name="Yan M."/>
            <person name="Ng V."/>
            <person name="Cullen D."/>
            <person name="Martin F."/>
            <person name="Rosso M.-N."/>
            <person name="Henrissat B."/>
            <person name="Hibbett D."/>
            <person name="Martinez A.T."/>
            <person name="Grigoriev I.V."/>
        </authorList>
    </citation>
    <scope>NUCLEOTIDE SEQUENCE</scope>
    <source>
        <strain evidence="7">AH 40177</strain>
    </source>
</reference>
<dbReference type="GO" id="GO:0005886">
    <property type="term" value="C:plasma membrane"/>
    <property type="evidence" value="ECO:0007669"/>
    <property type="project" value="TreeGrafter"/>
</dbReference>
<evidence type="ECO:0000256" key="5">
    <source>
        <dbReference type="SAM" id="MobiDB-lite"/>
    </source>
</evidence>
<dbReference type="GO" id="GO:0006887">
    <property type="term" value="P:exocytosis"/>
    <property type="evidence" value="ECO:0007669"/>
    <property type="project" value="UniProtKB-KW"/>
</dbReference>
<evidence type="ECO:0000256" key="1">
    <source>
        <dbReference type="ARBA" id="ARBA00006518"/>
    </source>
</evidence>
<name>A0A9P5UDD1_9AGAR</name>
<feature type="compositionally biased region" description="Polar residues" evidence="5">
    <location>
        <begin position="290"/>
        <end position="307"/>
    </location>
</feature>
<dbReference type="GO" id="GO:0006893">
    <property type="term" value="P:Golgi to plasma membrane transport"/>
    <property type="evidence" value="ECO:0007669"/>
    <property type="project" value="TreeGrafter"/>
</dbReference>
<feature type="compositionally biased region" description="Polar residues" evidence="5">
    <location>
        <begin position="649"/>
        <end position="662"/>
    </location>
</feature>
<dbReference type="Pfam" id="PF20654">
    <property type="entry name" value="Sec3_C-term"/>
    <property type="match status" value="1"/>
</dbReference>
<evidence type="ECO:0000259" key="6">
    <source>
        <dbReference type="SMART" id="SM01313"/>
    </source>
</evidence>
<proteinExistence type="inferred from homology"/>
<dbReference type="PANTHER" id="PTHR16092">
    <property type="entry name" value="SEC3/SYNTAXIN-RELATED"/>
    <property type="match status" value="1"/>
</dbReference>
<keyword evidence="4" id="KW-0175">Coiled coil</keyword>
<dbReference type="GO" id="GO:0005546">
    <property type="term" value="F:phosphatidylinositol-4,5-bisphosphate binding"/>
    <property type="evidence" value="ECO:0007669"/>
    <property type="project" value="TreeGrafter"/>
</dbReference>
<protein>
    <submittedName>
        <fullName evidence="7">Exocyst complex component Sec3-domain-containing protein</fullName>
    </submittedName>
</protein>
<evidence type="ECO:0000256" key="3">
    <source>
        <dbReference type="ARBA" id="ARBA00022483"/>
    </source>
</evidence>
<comment type="caution">
    <text evidence="7">The sequence shown here is derived from an EMBL/GenBank/DDBJ whole genome shotgun (WGS) entry which is preliminary data.</text>
</comment>